<keyword evidence="4 9" id="KW-0863">Zinc-finger</keyword>
<dbReference type="InterPro" id="IPR013087">
    <property type="entry name" value="Znf_C2H2_type"/>
</dbReference>
<dbReference type="PANTHER" id="PTHR24394:SF44">
    <property type="entry name" value="ZINC FINGER PROTEIN 271-LIKE"/>
    <property type="match status" value="1"/>
</dbReference>
<dbReference type="SMART" id="SM00355">
    <property type="entry name" value="ZnF_C2H2"/>
    <property type="match status" value="4"/>
</dbReference>
<accession>A0AAV9RE34</accession>
<feature type="domain" description="C2H2-type" evidence="11">
    <location>
        <begin position="360"/>
        <end position="382"/>
    </location>
</feature>
<feature type="region of interest" description="Disordered" evidence="10">
    <location>
        <begin position="1"/>
        <end position="49"/>
    </location>
</feature>
<dbReference type="SUPFAM" id="SSF57667">
    <property type="entry name" value="beta-beta-alpha zinc fingers"/>
    <property type="match status" value="2"/>
</dbReference>
<keyword evidence="2" id="KW-0479">Metal-binding</keyword>
<keyword evidence="3" id="KW-0677">Repeat</keyword>
<name>A0AAV9RE34_9TELE</name>
<protein>
    <recommendedName>
        <fullName evidence="11">C2H2-type domain-containing protein</fullName>
    </recommendedName>
</protein>
<dbReference type="PROSITE" id="PS50157">
    <property type="entry name" value="ZINC_FINGER_C2H2_2"/>
    <property type="match status" value="4"/>
</dbReference>
<sequence>MAAKHQISSIQAKVSKREMQDTIPPNPVLQHPPMQAKTEARSFQQAGGYRMSTKAPKVISTPLVPAKLLHRGRGCEAYTTFFSTPASAMPRSFLVKTKRTLPFSLPRDNFRQQAETHAVEARIGHPEDAPQPLCPGMRDLLNDPCSQIDGLAESSYSDPKDKLWLSAPGEKGDCALPISQWSSDQQQSDRERELERLVFLLLNHTSHTDLKSPTRNCPLCEKSVSDVLMSGSHPQDRVNNTHSVPLTRSLTTTDMSHVPFGFRAVGSYSRAKERNFGCKVCGKVFKRSSTLSTHLLIHSDTRPYPCQYCGKRFHQKSDMKKHTFIHTGEKPHVCKVCGKGFSQSSNLITHSRKHSSYRPFTCSRCQHTFQRRVDLQRHQETQCVYGEVYTQS</sequence>
<evidence type="ECO:0000256" key="10">
    <source>
        <dbReference type="SAM" id="MobiDB-lite"/>
    </source>
</evidence>
<evidence type="ECO:0000256" key="3">
    <source>
        <dbReference type="ARBA" id="ARBA00022737"/>
    </source>
</evidence>
<evidence type="ECO:0000256" key="8">
    <source>
        <dbReference type="ARBA" id="ARBA00023242"/>
    </source>
</evidence>
<dbReference type="Gene3D" id="3.30.160.60">
    <property type="entry name" value="Classic Zinc Finger"/>
    <property type="match status" value="3"/>
</dbReference>
<keyword evidence="8" id="KW-0539">Nucleus</keyword>
<dbReference type="GO" id="GO:0008270">
    <property type="term" value="F:zinc ion binding"/>
    <property type="evidence" value="ECO:0007669"/>
    <property type="project" value="UniProtKB-KW"/>
</dbReference>
<organism evidence="12 13">
    <name type="scientific">Crenichthys baileyi</name>
    <name type="common">White River springfish</name>
    <dbReference type="NCBI Taxonomy" id="28760"/>
    <lineage>
        <taxon>Eukaryota</taxon>
        <taxon>Metazoa</taxon>
        <taxon>Chordata</taxon>
        <taxon>Craniata</taxon>
        <taxon>Vertebrata</taxon>
        <taxon>Euteleostomi</taxon>
        <taxon>Actinopterygii</taxon>
        <taxon>Neopterygii</taxon>
        <taxon>Teleostei</taxon>
        <taxon>Neoteleostei</taxon>
        <taxon>Acanthomorphata</taxon>
        <taxon>Ovalentaria</taxon>
        <taxon>Atherinomorphae</taxon>
        <taxon>Cyprinodontiformes</taxon>
        <taxon>Goodeidae</taxon>
        <taxon>Crenichthys</taxon>
    </lineage>
</organism>
<evidence type="ECO:0000256" key="1">
    <source>
        <dbReference type="ARBA" id="ARBA00004123"/>
    </source>
</evidence>
<keyword evidence="5" id="KW-0862">Zinc</keyword>
<evidence type="ECO:0000256" key="7">
    <source>
        <dbReference type="ARBA" id="ARBA00023163"/>
    </source>
</evidence>
<evidence type="ECO:0000256" key="2">
    <source>
        <dbReference type="ARBA" id="ARBA00022723"/>
    </source>
</evidence>
<evidence type="ECO:0000256" key="6">
    <source>
        <dbReference type="ARBA" id="ARBA00023015"/>
    </source>
</evidence>
<keyword evidence="7" id="KW-0804">Transcription</keyword>
<dbReference type="PANTHER" id="PTHR24394">
    <property type="entry name" value="ZINC FINGER PROTEIN"/>
    <property type="match status" value="1"/>
</dbReference>
<dbReference type="AlphaFoldDB" id="A0AAV9RE34"/>
<comment type="subcellular location">
    <subcellularLocation>
        <location evidence="1">Nucleus</location>
    </subcellularLocation>
</comment>
<evidence type="ECO:0000256" key="5">
    <source>
        <dbReference type="ARBA" id="ARBA00022833"/>
    </source>
</evidence>
<keyword evidence="13" id="KW-1185">Reference proteome</keyword>
<evidence type="ECO:0000256" key="9">
    <source>
        <dbReference type="PROSITE-ProRule" id="PRU00042"/>
    </source>
</evidence>
<dbReference type="EMBL" id="JAHHUM010002029">
    <property type="protein sequence ID" value="KAK5607245.1"/>
    <property type="molecule type" value="Genomic_DNA"/>
</dbReference>
<reference evidence="12 13" key="1">
    <citation type="submission" date="2021-06" db="EMBL/GenBank/DDBJ databases">
        <authorList>
            <person name="Palmer J.M."/>
        </authorList>
    </citation>
    <scope>NUCLEOTIDE SEQUENCE [LARGE SCALE GENOMIC DNA]</scope>
    <source>
        <strain evidence="12 13">MEX-2019</strain>
        <tissue evidence="12">Muscle</tissue>
    </source>
</reference>
<dbReference type="Proteomes" id="UP001311232">
    <property type="component" value="Unassembled WGS sequence"/>
</dbReference>
<dbReference type="Pfam" id="PF00096">
    <property type="entry name" value="zf-C2H2"/>
    <property type="match status" value="3"/>
</dbReference>
<gene>
    <name evidence="12" type="ORF">CRENBAI_003434</name>
</gene>
<feature type="domain" description="C2H2-type" evidence="11">
    <location>
        <begin position="332"/>
        <end position="359"/>
    </location>
</feature>
<feature type="domain" description="C2H2-type" evidence="11">
    <location>
        <begin position="304"/>
        <end position="331"/>
    </location>
</feature>
<evidence type="ECO:0000313" key="12">
    <source>
        <dbReference type="EMBL" id="KAK5607245.1"/>
    </source>
</evidence>
<dbReference type="FunFam" id="3.30.160.60:FF:000245">
    <property type="entry name" value="zinc finger protein Gfi-1"/>
    <property type="match status" value="1"/>
</dbReference>
<dbReference type="GO" id="GO:0000981">
    <property type="term" value="F:DNA-binding transcription factor activity, RNA polymerase II-specific"/>
    <property type="evidence" value="ECO:0007669"/>
    <property type="project" value="TreeGrafter"/>
</dbReference>
<feature type="compositionally biased region" description="Polar residues" evidence="10">
    <location>
        <begin position="1"/>
        <end position="12"/>
    </location>
</feature>
<dbReference type="FunFam" id="3.30.160.60:FF:000208">
    <property type="entry name" value="zinc finger protein Gfi-1b"/>
    <property type="match status" value="1"/>
</dbReference>
<comment type="caution">
    <text evidence="12">The sequence shown here is derived from an EMBL/GenBank/DDBJ whole genome shotgun (WGS) entry which is preliminary data.</text>
</comment>
<dbReference type="FunFam" id="3.30.160.60:FF:001289">
    <property type="entry name" value="Zinc finger protein 574"/>
    <property type="match status" value="1"/>
</dbReference>
<evidence type="ECO:0000259" key="11">
    <source>
        <dbReference type="PROSITE" id="PS50157"/>
    </source>
</evidence>
<evidence type="ECO:0000313" key="13">
    <source>
        <dbReference type="Proteomes" id="UP001311232"/>
    </source>
</evidence>
<dbReference type="PROSITE" id="PS00028">
    <property type="entry name" value="ZINC_FINGER_C2H2_1"/>
    <property type="match status" value="3"/>
</dbReference>
<evidence type="ECO:0000256" key="4">
    <source>
        <dbReference type="ARBA" id="ARBA00022771"/>
    </source>
</evidence>
<dbReference type="InterPro" id="IPR036236">
    <property type="entry name" value="Znf_C2H2_sf"/>
</dbReference>
<proteinExistence type="predicted"/>
<feature type="domain" description="C2H2-type" evidence="11">
    <location>
        <begin position="276"/>
        <end position="303"/>
    </location>
</feature>
<dbReference type="GO" id="GO:0005634">
    <property type="term" value="C:nucleus"/>
    <property type="evidence" value="ECO:0007669"/>
    <property type="project" value="UniProtKB-SubCell"/>
</dbReference>
<keyword evidence="6" id="KW-0805">Transcription regulation</keyword>